<protein>
    <submittedName>
        <fullName evidence="2">Uncharacterized protein</fullName>
    </submittedName>
</protein>
<reference evidence="2 3" key="1">
    <citation type="submission" date="2017-08" db="EMBL/GenBank/DDBJ databases">
        <title>The complete genome sequence of a Mycoplasma hyopneumoniae isolate in Korea.</title>
        <authorList>
            <person name="Han J."/>
            <person name="Lee N."/>
        </authorList>
    </citation>
    <scope>NUCLEOTIDE SEQUENCE [LARGE SCALE GENOMIC DNA]</scope>
    <source>
        <strain evidence="2 3">KM014</strain>
    </source>
</reference>
<name>A0A223MB47_MESHO</name>
<dbReference type="EMBL" id="CP022714">
    <property type="protein sequence ID" value="ASU14779.1"/>
    <property type="molecule type" value="Genomic_DNA"/>
</dbReference>
<feature type="transmembrane region" description="Helical" evidence="1">
    <location>
        <begin position="57"/>
        <end position="87"/>
    </location>
</feature>
<gene>
    <name evidence="2" type="ORF">CIB43_00896</name>
</gene>
<keyword evidence="1" id="KW-0812">Transmembrane</keyword>
<dbReference type="Proteomes" id="UP000215452">
    <property type="component" value="Chromosome"/>
</dbReference>
<dbReference type="AlphaFoldDB" id="A0A223MB47"/>
<feature type="transmembrane region" description="Helical" evidence="1">
    <location>
        <begin position="114"/>
        <end position="136"/>
    </location>
</feature>
<feature type="transmembrane region" description="Helical" evidence="1">
    <location>
        <begin position="20"/>
        <end position="45"/>
    </location>
</feature>
<evidence type="ECO:0000313" key="2">
    <source>
        <dbReference type="EMBL" id="ASU14779.1"/>
    </source>
</evidence>
<evidence type="ECO:0000256" key="1">
    <source>
        <dbReference type="SAM" id="Phobius"/>
    </source>
</evidence>
<organism evidence="2 3">
    <name type="scientific">Mesomycoplasma hyopneumoniae</name>
    <name type="common">Mycoplasma hyopneumoniae</name>
    <dbReference type="NCBI Taxonomy" id="2099"/>
    <lineage>
        <taxon>Bacteria</taxon>
        <taxon>Bacillati</taxon>
        <taxon>Mycoplasmatota</taxon>
        <taxon>Mycoplasmoidales</taxon>
        <taxon>Metamycoplasmataceae</taxon>
        <taxon>Mesomycoplasma</taxon>
    </lineage>
</organism>
<keyword evidence="1" id="KW-0472">Membrane</keyword>
<keyword evidence="1" id="KW-1133">Transmembrane helix</keyword>
<dbReference type="RefSeq" id="WP_020835837.1">
    <property type="nucleotide sequence ID" value="NZ_CP034597.1"/>
</dbReference>
<accession>A0A223MB47</accession>
<evidence type="ECO:0000313" key="3">
    <source>
        <dbReference type="Proteomes" id="UP000215452"/>
    </source>
</evidence>
<proteinExistence type="predicted"/>
<sequence>MNFDLEERKRKLLFVRRLGIAHLILRLKFLLGIFLLVWFIGPILFVDISFKDLKQDLGSWLGVFVTMLIIWILLTIADRIVLVIFAFKLNSLADDLEIRNNQLLLSKLSTIKTIAIVGIFIAWLDIIATFMFLSLYSRHKNDMINPDQQIVYY</sequence>